<reference evidence="3" key="1">
    <citation type="submission" date="2020-05" db="EMBL/GenBank/DDBJ databases">
        <authorList>
            <person name="Chiriac C."/>
            <person name="Salcher M."/>
            <person name="Ghai R."/>
            <person name="Kavagutti S V."/>
        </authorList>
    </citation>
    <scope>NUCLEOTIDE SEQUENCE</scope>
</reference>
<keyword evidence="1" id="KW-1133">Transmembrane helix</keyword>
<dbReference type="GO" id="GO:0016020">
    <property type="term" value="C:membrane"/>
    <property type="evidence" value="ECO:0007669"/>
    <property type="project" value="InterPro"/>
</dbReference>
<name>A0A6J6GK61_9ZZZZ</name>
<feature type="transmembrane region" description="Helical" evidence="1">
    <location>
        <begin position="99"/>
        <end position="117"/>
    </location>
</feature>
<feature type="transmembrane region" description="Helical" evidence="1">
    <location>
        <begin position="185"/>
        <end position="205"/>
    </location>
</feature>
<feature type="transmembrane region" description="Helical" evidence="1">
    <location>
        <begin position="72"/>
        <end position="93"/>
    </location>
</feature>
<evidence type="ECO:0000256" key="1">
    <source>
        <dbReference type="SAM" id="Phobius"/>
    </source>
</evidence>
<organism evidence="3">
    <name type="scientific">freshwater metagenome</name>
    <dbReference type="NCBI Taxonomy" id="449393"/>
    <lineage>
        <taxon>unclassified sequences</taxon>
        <taxon>metagenomes</taxon>
        <taxon>ecological metagenomes</taxon>
    </lineage>
</organism>
<accession>A0A6J6GK61</accession>
<feature type="transmembrane region" description="Helical" evidence="1">
    <location>
        <begin position="43"/>
        <end position="60"/>
    </location>
</feature>
<keyword evidence="1" id="KW-0812">Transmembrane</keyword>
<feature type="transmembrane region" description="Helical" evidence="1">
    <location>
        <begin position="129"/>
        <end position="149"/>
    </location>
</feature>
<feature type="transmembrane region" description="Helical" evidence="1">
    <location>
        <begin position="272"/>
        <end position="290"/>
    </location>
</feature>
<dbReference type="InterPro" id="IPR000620">
    <property type="entry name" value="EamA_dom"/>
</dbReference>
<dbReference type="SUPFAM" id="SSF103481">
    <property type="entry name" value="Multidrug resistance efflux transporter EmrE"/>
    <property type="match status" value="2"/>
</dbReference>
<feature type="transmembrane region" description="Helical" evidence="1">
    <location>
        <begin position="217"/>
        <end position="239"/>
    </location>
</feature>
<dbReference type="PANTHER" id="PTHR22911:SF76">
    <property type="entry name" value="EAMA DOMAIN-CONTAINING PROTEIN"/>
    <property type="match status" value="1"/>
</dbReference>
<feature type="domain" description="EamA" evidence="2">
    <location>
        <begin position="20"/>
        <end position="143"/>
    </location>
</feature>
<feature type="domain" description="EamA" evidence="2">
    <location>
        <begin position="156"/>
        <end position="288"/>
    </location>
</feature>
<gene>
    <name evidence="3" type="ORF">UFOPK1842_00040</name>
</gene>
<feature type="transmembrane region" description="Helical" evidence="1">
    <location>
        <begin position="246"/>
        <end position="266"/>
    </location>
</feature>
<evidence type="ECO:0000313" key="3">
    <source>
        <dbReference type="EMBL" id="CAB4599285.1"/>
    </source>
</evidence>
<dbReference type="AlphaFoldDB" id="A0A6J6GK61"/>
<protein>
    <submittedName>
        <fullName evidence="3">Unannotated protein</fullName>
    </submittedName>
</protein>
<evidence type="ECO:0000259" key="2">
    <source>
        <dbReference type="Pfam" id="PF00892"/>
    </source>
</evidence>
<dbReference type="PANTHER" id="PTHR22911">
    <property type="entry name" value="ACYL-MALONYL CONDENSING ENZYME-RELATED"/>
    <property type="match status" value="1"/>
</dbReference>
<feature type="transmembrane region" description="Helical" evidence="1">
    <location>
        <begin position="155"/>
        <end position="173"/>
    </location>
</feature>
<dbReference type="InterPro" id="IPR037185">
    <property type="entry name" value="EmrE-like"/>
</dbReference>
<proteinExistence type="predicted"/>
<keyword evidence="1" id="KW-0472">Membrane</keyword>
<dbReference type="Pfam" id="PF00892">
    <property type="entry name" value="EamA"/>
    <property type="match status" value="2"/>
</dbReference>
<sequence length="299" mass="32087">MSKHDHTAIPAAKDLGLLTLGVIGVGTSGPIIATSTMPVPSLIFWRNLGGALLMAPFAIRNKEWKTGSQRRAILLSSGAGFLLAMHFICFFLAMRFTSVAAGTALAALQPIFTAFYFKMRGGEISRRAWGGMFIAFLSVLLITGIDFQISLRNFAGDLLALLGAALAAGYMLIGSKAQQNLSTSTYTSVCYLTCSITALIVTIATGTQYLHFVAREWWLVISLILGAQILGHTMFNIALRRVSPVFVALIVFFEVPVSAVIAFFWLDQIPPAGIIPGIVGLLIGCGIFVSRAKVVPIND</sequence>
<dbReference type="EMBL" id="CAEZUQ010000002">
    <property type="protein sequence ID" value="CAB4599285.1"/>
    <property type="molecule type" value="Genomic_DNA"/>
</dbReference>